<accession>A0A8H7TBE2</accession>
<feature type="binding site" evidence="7">
    <location>
        <position position="94"/>
    </location>
    <ligand>
        <name>Zn(2+)</name>
        <dbReference type="ChEBI" id="CHEBI:29105"/>
    </ligand>
</feature>
<dbReference type="GO" id="GO:0004089">
    <property type="term" value="F:carbonate dehydratase activity"/>
    <property type="evidence" value="ECO:0007669"/>
    <property type="project" value="UniProtKB-UniRule"/>
</dbReference>
<evidence type="ECO:0000313" key="9">
    <source>
        <dbReference type="EMBL" id="KAG4416527.1"/>
    </source>
</evidence>
<dbReference type="InterPro" id="IPR036874">
    <property type="entry name" value="Carbonic_anhydrase_sf"/>
</dbReference>
<name>A0A8H7TBE2_9HELO</name>
<dbReference type="SUPFAM" id="SSF53056">
    <property type="entry name" value="beta-carbonic anhydrase, cab"/>
    <property type="match status" value="1"/>
</dbReference>
<dbReference type="GO" id="GO:0071244">
    <property type="term" value="P:cellular response to carbon dioxide"/>
    <property type="evidence" value="ECO:0007669"/>
    <property type="project" value="TreeGrafter"/>
</dbReference>
<dbReference type="Pfam" id="PF00484">
    <property type="entry name" value="Pro_CA"/>
    <property type="match status" value="1"/>
</dbReference>
<feature type="binding site" evidence="7">
    <location>
        <position position="38"/>
    </location>
    <ligand>
        <name>Zn(2+)</name>
        <dbReference type="ChEBI" id="CHEBI:29105"/>
    </ligand>
</feature>
<comment type="caution">
    <text evidence="9">The sequence shown here is derived from an EMBL/GenBank/DDBJ whole genome shotgun (WGS) entry which is preliminary data.</text>
</comment>
<dbReference type="Proteomes" id="UP000664132">
    <property type="component" value="Unassembled WGS sequence"/>
</dbReference>
<evidence type="ECO:0000256" key="7">
    <source>
        <dbReference type="PIRSR" id="PIRSR601765-1"/>
    </source>
</evidence>
<dbReference type="OrthoDB" id="10248475at2759"/>
<dbReference type="AlphaFoldDB" id="A0A8H7TBE2"/>
<evidence type="ECO:0000256" key="3">
    <source>
        <dbReference type="ARBA" id="ARBA00022723"/>
    </source>
</evidence>
<keyword evidence="3 7" id="KW-0479">Metal-binding</keyword>
<dbReference type="Gene3D" id="3.40.1050.10">
    <property type="entry name" value="Carbonic anhydrase"/>
    <property type="match status" value="1"/>
</dbReference>
<comment type="similarity">
    <text evidence="1 8">Belongs to the beta-class carbonic anhydrase family.</text>
</comment>
<dbReference type="EMBL" id="JAFJYH010000183">
    <property type="protein sequence ID" value="KAG4416527.1"/>
    <property type="molecule type" value="Genomic_DNA"/>
</dbReference>
<organism evidence="9 10">
    <name type="scientific">Cadophora malorum</name>
    <dbReference type="NCBI Taxonomy" id="108018"/>
    <lineage>
        <taxon>Eukaryota</taxon>
        <taxon>Fungi</taxon>
        <taxon>Dikarya</taxon>
        <taxon>Ascomycota</taxon>
        <taxon>Pezizomycotina</taxon>
        <taxon>Leotiomycetes</taxon>
        <taxon>Helotiales</taxon>
        <taxon>Ploettnerulaceae</taxon>
        <taxon>Cadophora</taxon>
    </lineage>
</organism>
<proteinExistence type="inferred from homology"/>
<dbReference type="EC" id="4.2.1.1" evidence="2 8"/>
<evidence type="ECO:0000256" key="2">
    <source>
        <dbReference type="ARBA" id="ARBA00012925"/>
    </source>
</evidence>
<evidence type="ECO:0000256" key="1">
    <source>
        <dbReference type="ARBA" id="ARBA00006217"/>
    </source>
</evidence>
<dbReference type="PANTHER" id="PTHR11002">
    <property type="entry name" value="CARBONIC ANHYDRASE"/>
    <property type="match status" value="1"/>
</dbReference>
<evidence type="ECO:0000256" key="6">
    <source>
        <dbReference type="ARBA" id="ARBA00048348"/>
    </source>
</evidence>
<evidence type="ECO:0000256" key="5">
    <source>
        <dbReference type="ARBA" id="ARBA00023239"/>
    </source>
</evidence>
<gene>
    <name evidence="9" type="ORF">IFR04_010321</name>
</gene>
<feature type="binding site" evidence="7">
    <location>
        <position position="40"/>
    </location>
    <ligand>
        <name>Zn(2+)</name>
        <dbReference type="ChEBI" id="CHEBI:29105"/>
    </ligand>
</feature>
<dbReference type="GO" id="GO:0034599">
    <property type="term" value="P:cellular response to oxidative stress"/>
    <property type="evidence" value="ECO:0007669"/>
    <property type="project" value="TreeGrafter"/>
</dbReference>
<protein>
    <recommendedName>
        <fullName evidence="2 8">Carbonic anhydrase</fullName>
        <ecNumber evidence="2 8">4.2.1.1</ecNumber>
    </recommendedName>
    <alternativeName>
        <fullName evidence="8">Carbonate dehydratase</fullName>
    </alternativeName>
</protein>
<dbReference type="InterPro" id="IPR001765">
    <property type="entry name" value="Carbonic_anhydrase"/>
</dbReference>
<dbReference type="GO" id="GO:0005737">
    <property type="term" value="C:cytoplasm"/>
    <property type="evidence" value="ECO:0007669"/>
    <property type="project" value="TreeGrafter"/>
</dbReference>
<comment type="function">
    <text evidence="8">Reversible hydration of carbon dioxide.</text>
</comment>
<keyword evidence="5 8" id="KW-0456">Lyase</keyword>
<evidence type="ECO:0000256" key="4">
    <source>
        <dbReference type="ARBA" id="ARBA00022833"/>
    </source>
</evidence>
<evidence type="ECO:0000313" key="10">
    <source>
        <dbReference type="Proteomes" id="UP000664132"/>
    </source>
</evidence>
<comment type="cofactor">
    <cofactor evidence="7">
        <name>Zn(2+)</name>
        <dbReference type="ChEBI" id="CHEBI:29105"/>
    </cofactor>
    <text evidence="7">Binds 1 zinc ion per subunit.</text>
</comment>
<reference evidence="9" key="1">
    <citation type="submission" date="2021-02" db="EMBL/GenBank/DDBJ databases">
        <title>Genome sequence Cadophora malorum strain M34.</title>
        <authorList>
            <person name="Stefanovic E."/>
            <person name="Vu D."/>
            <person name="Scully C."/>
            <person name="Dijksterhuis J."/>
            <person name="Roader J."/>
            <person name="Houbraken J."/>
        </authorList>
    </citation>
    <scope>NUCLEOTIDE SEQUENCE</scope>
    <source>
        <strain evidence="9">M34</strain>
    </source>
</reference>
<keyword evidence="10" id="KW-1185">Reference proteome</keyword>
<dbReference type="SMART" id="SM00947">
    <property type="entry name" value="Pro_CA"/>
    <property type="match status" value="1"/>
</dbReference>
<dbReference type="GO" id="GO:0008270">
    <property type="term" value="F:zinc ion binding"/>
    <property type="evidence" value="ECO:0007669"/>
    <property type="project" value="UniProtKB-UniRule"/>
</dbReference>
<keyword evidence="4 7" id="KW-0862">Zinc</keyword>
<feature type="binding site" evidence="7">
    <location>
        <position position="97"/>
    </location>
    <ligand>
        <name>Zn(2+)</name>
        <dbReference type="ChEBI" id="CHEBI:29105"/>
    </ligand>
</feature>
<dbReference type="PANTHER" id="PTHR11002:SF76">
    <property type="entry name" value="CARBONIC ANHYDRASE"/>
    <property type="match status" value="1"/>
</dbReference>
<sequence>MPYAFQNVIRKQYTPVPVPHDFIPSTGTPKPHILWVGCSDSLIVETETLGVLPDEIFVHRNLGNILSNGDLSSESAVEWCVGLLKVDHIIVCGHYDCALIDKGDGSELGGWHKNVTKLHHMNEDHLERVKSRLDDYCRHRRLEEVYVLAEVGWLKRQEIVKKAIEERGLQIHAFVYDKAKNACVRLVEEKEEN</sequence>
<comment type="catalytic activity">
    <reaction evidence="6 8">
        <text>hydrogencarbonate + H(+) = CO2 + H2O</text>
        <dbReference type="Rhea" id="RHEA:10748"/>
        <dbReference type="ChEBI" id="CHEBI:15377"/>
        <dbReference type="ChEBI" id="CHEBI:15378"/>
        <dbReference type="ChEBI" id="CHEBI:16526"/>
        <dbReference type="ChEBI" id="CHEBI:17544"/>
        <dbReference type="EC" id="4.2.1.1"/>
    </reaction>
</comment>
<evidence type="ECO:0000256" key="8">
    <source>
        <dbReference type="RuleBase" id="RU003956"/>
    </source>
</evidence>